<protein>
    <submittedName>
        <fullName evidence="1">Uncharacterized protein</fullName>
    </submittedName>
</protein>
<dbReference type="EMBL" id="BEXD01003959">
    <property type="protein sequence ID" value="GBC04668.1"/>
    <property type="molecule type" value="Genomic_DNA"/>
</dbReference>
<dbReference type="AlphaFoldDB" id="A0A2Z6RNS0"/>
<evidence type="ECO:0000313" key="1">
    <source>
        <dbReference type="EMBL" id="GBC04668.1"/>
    </source>
</evidence>
<organism evidence="1 2">
    <name type="scientific">Rhizophagus clarus</name>
    <dbReference type="NCBI Taxonomy" id="94130"/>
    <lineage>
        <taxon>Eukaryota</taxon>
        <taxon>Fungi</taxon>
        <taxon>Fungi incertae sedis</taxon>
        <taxon>Mucoromycota</taxon>
        <taxon>Glomeromycotina</taxon>
        <taxon>Glomeromycetes</taxon>
        <taxon>Glomerales</taxon>
        <taxon>Glomeraceae</taxon>
        <taxon>Rhizophagus</taxon>
    </lineage>
</organism>
<gene>
    <name evidence="1" type="ORF">RclHR1_00580033</name>
</gene>
<accession>A0A2Z6RNS0</accession>
<reference evidence="1 2" key="1">
    <citation type="submission" date="2017-11" db="EMBL/GenBank/DDBJ databases">
        <title>The genome of Rhizophagus clarus HR1 reveals common genetic basis of auxotrophy among arbuscular mycorrhizal fungi.</title>
        <authorList>
            <person name="Kobayashi Y."/>
        </authorList>
    </citation>
    <scope>NUCLEOTIDE SEQUENCE [LARGE SCALE GENOMIC DNA]</scope>
    <source>
        <strain evidence="1 2">HR1</strain>
    </source>
</reference>
<proteinExistence type="predicted"/>
<name>A0A2Z6RNS0_9GLOM</name>
<dbReference type="Proteomes" id="UP000247702">
    <property type="component" value="Unassembled WGS sequence"/>
</dbReference>
<evidence type="ECO:0000313" key="2">
    <source>
        <dbReference type="Proteomes" id="UP000247702"/>
    </source>
</evidence>
<sequence length="74" mass="8694">MDTQEFIFMRKNLLNHENQEKGVTYYLTIANDHNDEDEEALPSEDSFASAQNLDFTFGQNAKKTHLFESREYDT</sequence>
<keyword evidence="2" id="KW-1185">Reference proteome</keyword>
<comment type="caution">
    <text evidence="1">The sequence shown here is derived from an EMBL/GenBank/DDBJ whole genome shotgun (WGS) entry which is preliminary data.</text>
</comment>